<dbReference type="EMBL" id="CP036265">
    <property type="protein sequence ID" value="QDT17410.1"/>
    <property type="molecule type" value="Genomic_DNA"/>
</dbReference>
<sequence length="939" mass="103506">MAETAPPSDARTGSEEGAGRREKKLLYLIDTYSLVFQNFHGIPAMTGPKGQPTNAVFGFTRDLRALLDKKPSHLVMCMEGGKTDRSTQFADYKATRKETPPDLEAQVPLILEMAAGHGVPCVSFPGQEADDVMATLAVKGAAAGFEVRIVTTDKDARQVVSDSIRLYNCRSGKTLGPEELMEEWGVRPDQVTDFQGLVGDSSDNIPGVPKVGPKAATELLTRYDTLEGVLAAAEPGPEAIEKSRVLNKTVRANLADPEHRANAVLSKQLATLRTDLELPMTWEDAAISKPDHDRLLALYTELGFKRLSEEARDNSENVPTQVVGAGGYVRRKRGEQDDGAKLKAITVDTPEAFDDFLDELREQPAFCVDLETTSTDATRADIVGWAVCWQDHRAFYIPVQSPQGQPALDPVAVLEAMRPILIDPGKTVHNQNLKYDLTVLLRAGGDVATVGVDPMVADYLLAAGERSHSLDALARRHLDRRTTPITDLIGKGKDQKLMFEVEVEDVAAYAAEDADVAWQLAGLMREKLEAEHLWELYETVERPLIPVLARMEHTGISLDVPELERQSAEITERLNQLEAEIQTLAGREFNVRSNKQLQEILFDELGLPVVKRTKTGPSTDSEVLEKLAPKHPLPAKVQEYRGLTKLQGTYVDALPKLVHPETGRIHCSFNQVVTSTGRLSSSDPNLQNIPVRTEEGRRVRKAFVPGEPGWKLLAADYSQIELRFLAHYSGDRALVDAFAEDRDVHTAVAAEIFGVPLEEVSPDQRRIAKTTNFGVIYGQSSYGLSATLGIPQDEAQTFIDAYLETYPGVRKLIEKTLSNVRNSGYAYTILGRRREVTGIRPRYQGQMNLAERTAFNAVIQGSAADLIKLAMIAVADRLRRENHPARLLLQIHDELLFETPAAAVDDLTALVTEEMTGAMSLDVPLRVDVNVGENWLDAK</sequence>
<evidence type="ECO:0000256" key="1">
    <source>
        <dbReference type="ARBA" id="ARBA00007705"/>
    </source>
</evidence>
<dbReference type="SUPFAM" id="SSF47807">
    <property type="entry name" value="5' to 3' exonuclease, C-terminal subdomain"/>
    <property type="match status" value="1"/>
</dbReference>
<dbReference type="PRINTS" id="PR00868">
    <property type="entry name" value="DNAPOLI"/>
</dbReference>
<evidence type="ECO:0000256" key="11">
    <source>
        <dbReference type="ARBA" id="ARBA00022932"/>
    </source>
</evidence>
<dbReference type="Gene3D" id="3.30.420.10">
    <property type="entry name" value="Ribonuclease H-like superfamily/Ribonuclease H"/>
    <property type="match status" value="1"/>
</dbReference>
<dbReference type="Pfam" id="PF01367">
    <property type="entry name" value="5_3_exonuc"/>
    <property type="match status" value="1"/>
</dbReference>
<keyword evidence="5 16" id="KW-0548">Nucleotidyltransferase</keyword>
<keyword evidence="11 16" id="KW-0239">DNA-directed DNA polymerase</keyword>
<dbReference type="GO" id="GO:0006261">
    <property type="term" value="P:DNA-templated DNA replication"/>
    <property type="evidence" value="ECO:0007669"/>
    <property type="project" value="UniProtKB-UniRule"/>
</dbReference>
<evidence type="ECO:0000256" key="12">
    <source>
        <dbReference type="ARBA" id="ARBA00023125"/>
    </source>
</evidence>
<evidence type="ECO:0000256" key="4">
    <source>
        <dbReference type="ARBA" id="ARBA00022679"/>
    </source>
</evidence>
<dbReference type="Pfam" id="PF01612">
    <property type="entry name" value="DNA_pol_A_exo1"/>
    <property type="match status" value="1"/>
</dbReference>
<keyword evidence="6 16" id="KW-0235">DNA replication</keyword>
<evidence type="ECO:0000256" key="17">
    <source>
        <dbReference type="SAM" id="Coils"/>
    </source>
</evidence>
<keyword evidence="4 16" id="KW-0808">Transferase</keyword>
<evidence type="ECO:0000256" key="13">
    <source>
        <dbReference type="ARBA" id="ARBA00023204"/>
    </source>
</evidence>
<dbReference type="InterPro" id="IPR002298">
    <property type="entry name" value="DNA_polymerase_A"/>
</dbReference>
<keyword evidence="22" id="KW-1185">Reference proteome</keyword>
<evidence type="ECO:0000256" key="15">
    <source>
        <dbReference type="NCBIfam" id="TIGR00593"/>
    </source>
</evidence>
<dbReference type="EC" id="2.7.7.7" evidence="2 15"/>
<dbReference type="SMART" id="SM00474">
    <property type="entry name" value="35EXOc"/>
    <property type="match status" value="1"/>
</dbReference>
<dbReference type="GO" id="GO:0003677">
    <property type="term" value="F:DNA binding"/>
    <property type="evidence" value="ECO:0007669"/>
    <property type="project" value="UniProtKB-UniRule"/>
</dbReference>
<keyword evidence="12 16" id="KW-0238">DNA-binding</keyword>
<accession>A0A517PDG0</accession>
<feature type="domain" description="DNA-directed DNA polymerase family A palm" evidence="20">
    <location>
        <begin position="696"/>
        <end position="903"/>
    </location>
</feature>
<dbReference type="AlphaFoldDB" id="A0A517PDG0"/>
<evidence type="ECO:0000256" key="10">
    <source>
        <dbReference type="ARBA" id="ARBA00022839"/>
    </source>
</evidence>
<comment type="function">
    <text evidence="16">In addition to polymerase activity, this DNA polymerase exhibits 3'-5' and 5'-3' exonuclease activity.</text>
</comment>
<dbReference type="PANTHER" id="PTHR10133">
    <property type="entry name" value="DNA POLYMERASE I"/>
    <property type="match status" value="1"/>
</dbReference>
<evidence type="ECO:0000259" key="19">
    <source>
        <dbReference type="SMART" id="SM00475"/>
    </source>
</evidence>
<evidence type="ECO:0000256" key="14">
    <source>
        <dbReference type="ARBA" id="ARBA00049244"/>
    </source>
</evidence>
<dbReference type="SUPFAM" id="SSF56672">
    <property type="entry name" value="DNA/RNA polymerases"/>
    <property type="match status" value="1"/>
</dbReference>
<dbReference type="CDD" id="cd09898">
    <property type="entry name" value="H3TH_53EXO"/>
    <property type="match status" value="1"/>
</dbReference>
<evidence type="ECO:0000256" key="2">
    <source>
        <dbReference type="ARBA" id="ARBA00012417"/>
    </source>
</evidence>
<dbReference type="InterPro" id="IPR002421">
    <property type="entry name" value="5-3_exonuclease"/>
</dbReference>
<evidence type="ECO:0000256" key="3">
    <source>
        <dbReference type="ARBA" id="ARBA00020311"/>
    </source>
</evidence>
<dbReference type="GO" id="GO:0008409">
    <property type="term" value="F:5'-3' exonuclease activity"/>
    <property type="evidence" value="ECO:0007669"/>
    <property type="project" value="UniProtKB-UniRule"/>
</dbReference>
<dbReference type="InterPro" id="IPR018320">
    <property type="entry name" value="DNA_polymerase_1"/>
</dbReference>
<feature type="coiled-coil region" evidence="17">
    <location>
        <begin position="560"/>
        <end position="587"/>
    </location>
</feature>
<dbReference type="KEGG" id="acaf:CA12_35320"/>
<evidence type="ECO:0000256" key="6">
    <source>
        <dbReference type="ARBA" id="ARBA00022705"/>
    </source>
</evidence>
<dbReference type="GO" id="GO:0006302">
    <property type="term" value="P:double-strand break repair"/>
    <property type="evidence" value="ECO:0007669"/>
    <property type="project" value="TreeGrafter"/>
</dbReference>
<dbReference type="InterPro" id="IPR020045">
    <property type="entry name" value="DNA_polI_H3TH"/>
</dbReference>
<name>A0A517PDG0_9PLAN</name>
<dbReference type="Gene3D" id="3.30.70.370">
    <property type="match status" value="1"/>
</dbReference>
<proteinExistence type="inferred from homology"/>
<dbReference type="OrthoDB" id="9806424at2"/>
<evidence type="ECO:0000313" key="22">
    <source>
        <dbReference type="Proteomes" id="UP000318741"/>
    </source>
</evidence>
<evidence type="ECO:0000259" key="20">
    <source>
        <dbReference type="SMART" id="SM00482"/>
    </source>
</evidence>
<keyword evidence="17" id="KW-0175">Coiled coil</keyword>
<dbReference type="SUPFAM" id="SSF53098">
    <property type="entry name" value="Ribonuclease H-like"/>
    <property type="match status" value="1"/>
</dbReference>
<evidence type="ECO:0000256" key="9">
    <source>
        <dbReference type="ARBA" id="ARBA00022801"/>
    </source>
</evidence>
<gene>
    <name evidence="21" type="primary">polA_3</name>
    <name evidence="16" type="synonym">polA</name>
    <name evidence="21" type="ORF">CA12_35320</name>
</gene>
<dbReference type="SMART" id="SM00279">
    <property type="entry name" value="HhH2"/>
    <property type="match status" value="1"/>
</dbReference>
<dbReference type="Pfam" id="PF02739">
    <property type="entry name" value="5_3_exonuc_N"/>
    <property type="match status" value="1"/>
</dbReference>
<keyword evidence="7" id="KW-0540">Nuclease</keyword>
<keyword evidence="9 16" id="KW-0378">Hydrolase</keyword>
<dbReference type="NCBIfam" id="TIGR00593">
    <property type="entry name" value="pola"/>
    <property type="match status" value="1"/>
</dbReference>
<dbReference type="InterPro" id="IPR029060">
    <property type="entry name" value="PIN-like_dom_sf"/>
</dbReference>
<dbReference type="CDD" id="cd06139">
    <property type="entry name" value="DNA_polA_I_Ecoli_like_exo"/>
    <property type="match status" value="1"/>
</dbReference>
<dbReference type="InterPro" id="IPR043502">
    <property type="entry name" value="DNA/RNA_pol_sf"/>
</dbReference>
<dbReference type="InterPro" id="IPR012337">
    <property type="entry name" value="RNaseH-like_sf"/>
</dbReference>
<dbReference type="GO" id="GO:0003887">
    <property type="term" value="F:DNA-directed DNA polymerase activity"/>
    <property type="evidence" value="ECO:0007669"/>
    <property type="project" value="UniProtKB-UniRule"/>
</dbReference>
<keyword evidence="10 16" id="KW-0269">Exonuclease</keyword>
<dbReference type="InterPro" id="IPR036397">
    <property type="entry name" value="RNaseH_sf"/>
</dbReference>
<dbReference type="FunFam" id="1.10.150.20:FF:000003">
    <property type="entry name" value="DNA polymerase I"/>
    <property type="match status" value="1"/>
</dbReference>
<dbReference type="PANTHER" id="PTHR10133:SF27">
    <property type="entry name" value="DNA POLYMERASE NU"/>
    <property type="match status" value="1"/>
</dbReference>
<protein>
    <recommendedName>
        <fullName evidence="3 15">DNA polymerase I</fullName>
        <ecNumber evidence="2 15">2.7.7.7</ecNumber>
    </recommendedName>
</protein>
<comment type="catalytic activity">
    <reaction evidence="14 16">
        <text>DNA(n) + a 2'-deoxyribonucleoside 5'-triphosphate = DNA(n+1) + diphosphate</text>
        <dbReference type="Rhea" id="RHEA:22508"/>
        <dbReference type="Rhea" id="RHEA-COMP:17339"/>
        <dbReference type="Rhea" id="RHEA-COMP:17340"/>
        <dbReference type="ChEBI" id="CHEBI:33019"/>
        <dbReference type="ChEBI" id="CHEBI:61560"/>
        <dbReference type="ChEBI" id="CHEBI:173112"/>
        <dbReference type="EC" id="2.7.7.7"/>
    </reaction>
</comment>
<dbReference type="RefSeq" id="WP_145360284.1">
    <property type="nucleotide sequence ID" value="NZ_CP036265.1"/>
</dbReference>
<evidence type="ECO:0000313" key="21">
    <source>
        <dbReference type="EMBL" id="QDT17410.1"/>
    </source>
</evidence>
<dbReference type="PROSITE" id="PS00447">
    <property type="entry name" value="DNA_POLYMERASE_A"/>
    <property type="match status" value="1"/>
</dbReference>
<dbReference type="CDD" id="cd08637">
    <property type="entry name" value="DNA_pol_A_pol_I_C"/>
    <property type="match status" value="1"/>
</dbReference>
<evidence type="ECO:0000256" key="7">
    <source>
        <dbReference type="ARBA" id="ARBA00022722"/>
    </source>
</evidence>
<feature type="domain" description="5'-3' exonuclease" evidence="19">
    <location>
        <begin position="23"/>
        <end position="288"/>
    </location>
</feature>
<dbReference type="SUPFAM" id="SSF88723">
    <property type="entry name" value="PIN domain-like"/>
    <property type="match status" value="1"/>
</dbReference>
<evidence type="ECO:0000256" key="16">
    <source>
        <dbReference type="RuleBase" id="RU004460"/>
    </source>
</evidence>
<dbReference type="FunFam" id="1.20.1060.10:FF:000001">
    <property type="entry name" value="DNA polymerase I"/>
    <property type="match status" value="1"/>
</dbReference>
<dbReference type="Gene3D" id="3.40.50.1010">
    <property type="entry name" value="5'-nuclease"/>
    <property type="match status" value="1"/>
</dbReference>
<dbReference type="Gene3D" id="1.10.150.20">
    <property type="entry name" value="5' to 3' exonuclease, C-terminal subdomain"/>
    <property type="match status" value="2"/>
</dbReference>
<dbReference type="GO" id="GO:0008408">
    <property type="term" value="F:3'-5' exonuclease activity"/>
    <property type="evidence" value="ECO:0007669"/>
    <property type="project" value="UniProtKB-UniRule"/>
</dbReference>
<dbReference type="FunFam" id="1.10.150.20:FF:000002">
    <property type="entry name" value="DNA polymerase I"/>
    <property type="match status" value="1"/>
</dbReference>
<dbReference type="InterPro" id="IPR020046">
    <property type="entry name" value="5-3_exonucl_a-hlix_arch_N"/>
</dbReference>
<evidence type="ECO:0000256" key="8">
    <source>
        <dbReference type="ARBA" id="ARBA00022763"/>
    </source>
</evidence>
<dbReference type="Gene3D" id="1.20.1060.10">
    <property type="entry name" value="Taq DNA Polymerase, Chain T, domain 4"/>
    <property type="match status" value="1"/>
</dbReference>
<comment type="similarity">
    <text evidence="1 16">Belongs to the DNA polymerase type-A family.</text>
</comment>
<evidence type="ECO:0000256" key="5">
    <source>
        <dbReference type="ARBA" id="ARBA00022695"/>
    </source>
</evidence>
<organism evidence="21 22">
    <name type="scientific">Alienimonas californiensis</name>
    <dbReference type="NCBI Taxonomy" id="2527989"/>
    <lineage>
        <taxon>Bacteria</taxon>
        <taxon>Pseudomonadati</taxon>
        <taxon>Planctomycetota</taxon>
        <taxon>Planctomycetia</taxon>
        <taxon>Planctomycetales</taxon>
        <taxon>Planctomycetaceae</taxon>
        <taxon>Alienimonas</taxon>
    </lineage>
</organism>
<keyword evidence="13 16" id="KW-0234">DNA repair</keyword>
<dbReference type="Proteomes" id="UP000318741">
    <property type="component" value="Chromosome"/>
</dbReference>
<dbReference type="SMART" id="SM00482">
    <property type="entry name" value="POLAc"/>
    <property type="match status" value="1"/>
</dbReference>
<dbReference type="InterPro" id="IPR019760">
    <property type="entry name" value="DNA-dir_DNA_pol_A_CS"/>
</dbReference>
<evidence type="ECO:0000259" key="18">
    <source>
        <dbReference type="SMART" id="SM00474"/>
    </source>
</evidence>
<dbReference type="Pfam" id="PF00476">
    <property type="entry name" value="DNA_pol_A"/>
    <property type="match status" value="1"/>
</dbReference>
<dbReference type="InterPro" id="IPR036279">
    <property type="entry name" value="5-3_exonuclease_C_sf"/>
</dbReference>
<dbReference type="InterPro" id="IPR008918">
    <property type="entry name" value="HhH2"/>
</dbReference>
<dbReference type="InterPro" id="IPR001098">
    <property type="entry name" value="DNA-dir_DNA_pol_A_palm_dom"/>
</dbReference>
<dbReference type="CDD" id="cd09859">
    <property type="entry name" value="PIN_53EXO"/>
    <property type="match status" value="1"/>
</dbReference>
<dbReference type="NCBIfam" id="NF004397">
    <property type="entry name" value="PRK05755.1"/>
    <property type="match status" value="1"/>
</dbReference>
<reference evidence="21 22" key="1">
    <citation type="submission" date="2019-02" db="EMBL/GenBank/DDBJ databases">
        <title>Deep-cultivation of Planctomycetes and their phenomic and genomic characterization uncovers novel biology.</title>
        <authorList>
            <person name="Wiegand S."/>
            <person name="Jogler M."/>
            <person name="Boedeker C."/>
            <person name="Pinto D."/>
            <person name="Vollmers J."/>
            <person name="Rivas-Marin E."/>
            <person name="Kohn T."/>
            <person name="Peeters S.H."/>
            <person name="Heuer A."/>
            <person name="Rast P."/>
            <person name="Oberbeckmann S."/>
            <person name="Bunk B."/>
            <person name="Jeske O."/>
            <person name="Meyerdierks A."/>
            <person name="Storesund J.E."/>
            <person name="Kallscheuer N."/>
            <person name="Luecker S."/>
            <person name="Lage O.M."/>
            <person name="Pohl T."/>
            <person name="Merkel B.J."/>
            <person name="Hornburger P."/>
            <person name="Mueller R.-W."/>
            <person name="Bruemmer F."/>
            <person name="Labrenz M."/>
            <person name="Spormann A.M."/>
            <person name="Op den Camp H."/>
            <person name="Overmann J."/>
            <person name="Amann R."/>
            <person name="Jetten M.S.M."/>
            <person name="Mascher T."/>
            <person name="Medema M.H."/>
            <person name="Devos D.P."/>
            <person name="Kaster A.-K."/>
            <person name="Ovreas L."/>
            <person name="Rohde M."/>
            <person name="Galperin M.Y."/>
            <person name="Jogler C."/>
        </authorList>
    </citation>
    <scope>NUCLEOTIDE SEQUENCE [LARGE SCALE GENOMIC DNA]</scope>
    <source>
        <strain evidence="21 22">CA12</strain>
    </source>
</reference>
<dbReference type="InterPro" id="IPR002562">
    <property type="entry name" value="3'-5'_exonuclease_dom"/>
</dbReference>
<feature type="domain" description="3'-5' exonuclease" evidence="18">
    <location>
        <begin position="344"/>
        <end position="529"/>
    </location>
</feature>
<dbReference type="SMART" id="SM00475">
    <property type="entry name" value="53EXOc"/>
    <property type="match status" value="1"/>
</dbReference>
<keyword evidence="8 16" id="KW-0227">DNA damage</keyword>